<organism evidence="1 2">
    <name type="scientific">Candidatus Omnitrophus magneticus</name>
    <dbReference type="NCBI Taxonomy" id="1609969"/>
    <lineage>
        <taxon>Bacteria</taxon>
        <taxon>Pseudomonadati</taxon>
        <taxon>Candidatus Omnitrophota</taxon>
        <taxon>Candidatus Omnitrophus</taxon>
    </lineage>
</organism>
<proteinExistence type="predicted"/>
<evidence type="ECO:0000313" key="1">
    <source>
        <dbReference type="EMBL" id="KJJ85910.1"/>
    </source>
</evidence>
<protein>
    <submittedName>
        <fullName evidence="1">Uncharacterized protein</fullName>
    </submittedName>
</protein>
<keyword evidence="2" id="KW-1185">Reference proteome</keyword>
<gene>
    <name evidence="1" type="ORF">OMAG_000223</name>
</gene>
<dbReference type="AlphaFoldDB" id="A0A0F0CWT1"/>
<sequence>MGLAVTPLPKVYFFCIKGEGEMFPFSFVSFSPFKVVTIYTLLLHPSSITHSKPK</sequence>
<comment type="caution">
    <text evidence="1">The sequence shown here is derived from an EMBL/GenBank/DDBJ whole genome shotgun (WGS) entry which is preliminary data.</text>
</comment>
<evidence type="ECO:0000313" key="2">
    <source>
        <dbReference type="Proteomes" id="UP000033428"/>
    </source>
</evidence>
<name>A0A0F0CWT1_9BACT</name>
<accession>A0A0F0CWT1</accession>
<dbReference type="EMBL" id="JYNY01000042">
    <property type="protein sequence ID" value="KJJ85910.1"/>
    <property type="molecule type" value="Genomic_DNA"/>
</dbReference>
<reference evidence="1 2" key="1">
    <citation type="submission" date="2015-02" db="EMBL/GenBank/DDBJ databases">
        <title>Single-cell genomics of uncultivated deep-branching MTB reveals a conserved set of magnetosome genes.</title>
        <authorList>
            <person name="Kolinko S."/>
            <person name="Richter M."/>
            <person name="Glockner F.O."/>
            <person name="Brachmann A."/>
            <person name="Schuler D."/>
        </authorList>
    </citation>
    <scope>NUCLEOTIDE SEQUENCE [LARGE SCALE GENOMIC DNA]</scope>
    <source>
        <strain evidence="1">SKK-01</strain>
    </source>
</reference>
<dbReference type="Proteomes" id="UP000033428">
    <property type="component" value="Unassembled WGS sequence"/>
</dbReference>